<keyword evidence="9" id="KW-1185">Reference proteome</keyword>
<dbReference type="SUPFAM" id="SSF50182">
    <property type="entry name" value="Sm-like ribonucleoproteins"/>
    <property type="match status" value="1"/>
</dbReference>
<comment type="subcellular location">
    <subcellularLocation>
        <location evidence="6">Cell inner membrane</location>
        <topology evidence="6">Multi-pass membrane protein</topology>
    </subcellularLocation>
    <subcellularLocation>
        <location evidence="1">Cell membrane</location>
        <topology evidence="1">Multi-pass membrane protein</topology>
    </subcellularLocation>
</comment>
<gene>
    <name evidence="8" type="ORF">H0485_12390</name>
</gene>
<evidence type="ECO:0000256" key="6">
    <source>
        <dbReference type="RuleBase" id="RU369025"/>
    </source>
</evidence>
<dbReference type="Pfam" id="PF00924">
    <property type="entry name" value="MS_channel_2nd"/>
    <property type="match status" value="1"/>
</dbReference>
<feature type="domain" description="Mechanosensitive ion channel MscS" evidence="7">
    <location>
        <begin position="122"/>
        <end position="189"/>
    </location>
</feature>
<feature type="transmembrane region" description="Helical" evidence="6">
    <location>
        <begin position="42"/>
        <end position="59"/>
    </location>
</feature>
<comment type="subunit">
    <text evidence="6">Homoheptamer.</text>
</comment>
<dbReference type="RefSeq" id="WP_226935998.1">
    <property type="nucleotide sequence ID" value="NZ_JACDXX010000010.1"/>
</dbReference>
<evidence type="ECO:0000313" key="8">
    <source>
        <dbReference type="EMBL" id="MCB5410793.1"/>
    </source>
</evidence>
<evidence type="ECO:0000256" key="4">
    <source>
        <dbReference type="ARBA" id="ARBA00022989"/>
    </source>
</evidence>
<proteinExistence type="inferred from homology"/>
<comment type="similarity">
    <text evidence="6">Belongs to the MscS (TC 1.A.23) family.</text>
</comment>
<keyword evidence="5 6" id="KW-0472">Membrane</keyword>
<keyword evidence="2" id="KW-1003">Cell membrane</keyword>
<evidence type="ECO:0000256" key="2">
    <source>
        <dbReference type="ARBA" id="ARBA00022475"/>
    </source>
</evidence>
<sequence>MVRRMLVMGLGLTGLVLLALFANPLGALLGLSADFTGGLRRFSLALAIFLGAHFSYELIRAHLQRQRKGARAVPKVTLDLLRVTLFVAALLASLSLFLHRDLSGFLTGSGLVLAVLGFAIRNVVADTFSGLALGLEAPFRIGDWVNIEGLAQGRIQEIGWRTTRLVTRDSTYVILPNSQISRQRITNYSAPKKEYRDSAELTLPITLPVSEAKALMRGALARVDSVLPSRGSDVQVAQYGPLGVTYRITYFVPQFDQERACRNEVISRIDAELRLAGVSLRPVERQGGSFD</sequence>
<evidence type="ECO:0000313" key="9">
    <source>
        <dbReference type="Proteomes" id="UP001198571"/>
    </source>
</evidence>
<comment type="function">
    <text evidence="6">Mechanosensitive channel that participates in the regulation of osmotic pressure changes within the cell, opening in response to stretch forces in the membrane lipid bilayer, without the need for other proteins. Contributes to normal resistance to hypoosmotic shock. Forms an ion channel of 1.0 nanosiemens conductance with a slight preference for anions.</text>
</comment>
<dbReference type="PANTHER" id="PTHR30221:SF20">
    <property type="entry name" value="SMALL-CONDUCTANCE MECHANOSENSITIVE CHANNEL"/>
    <property type="match status" value="1"/>
</dbReference>
<keyword evidence="6" id="KW-0407">Ion channel</keyword>
<dbReference type="InterPro" id="IPR045275">
    <property type="entry name" value="MscS_archaea/bacteria_type"/>
</dbReference>
<keyword evidence="3 6" id="KW-0812">Transmembrane</keyword>
<keyword evidence="6" id="KW-0997">Cell inner membrane</keyword>
<keyword evidence="6" id="KW-0406">Ion transport</keyword>
<dbReference type="PANTHER" id="PTHR30221">
    <property type="entry name" value="SMALL-CONDUCTANCE MECHANOSENSITIVE CHANNEL"/>
    <property type="match status" value="1"/>
</dbReference>
<dbReference type="Proteomes" id="UP001198571">
    <property type="component" value="Unassembled WGS sequence"/>
</dbReference>
<dbReference type="EMBL" id="JACDXX010000010">
    <property type="protein sequence ID" value="MCB5410793.1"/>
    <property type="molecule type" value="Genomic_DNA"/>
</dbReference>
<dbReference type="InterPro" id="IPR011066">
    <property type="entry name" value="MscS_channel_C_sf"/>
</dbReference>
<keyword evidence="6" id="KW-0813">Transport</keyword>
<organism evidence="8 9">
    <name type="scientific">Pseudogemmobacter faecipullorum</name>
    <dbReference type="NCBI Taxonomy" id="2755041"/>
    <lineage>
        <taxon>Bacteria</taxon>
        <taxon>Pseudomonadati</taxon>
        <taxon>Pseudomonadota</taxon>
        <taxon>Alphaproteobacteria</taxon>
        <taxon>Rhodobacterales</taxon>
        <taxon>Paracoccaceae</taxon>
        <taxon>Pseudogemmobacter</taxon>
    </lineage>
</organism>
<evidence type="ECO:0000256" key="5">
    <source>
        <dbReference type="ARBA" id="ARBA00023136"/>
    </source>
</evidence>
<feature type="transmembrane region" description="Helical" evidence="6">
    <location>
        <begin position="104"/>
        <end position="124"/>
    </location>
</feature>
<comment type="caution">
    <text evidence="8">The sequence shown here is derived from an EMBL/GenBank/DDBJ whole genome shotgun (WGS) entry which is preliminary data.</text>
</comment>
<dbReference type="Gene3D" id="1.10.287.1260">
    <property type="match status" value="1"/>
</dbReference>
<comment type="caution">
    <text evidence="6">Lacks conserved residue(s) required for the propagation of feature annotation.</text>
</comment>
<accession>A0ABS8CN27</accession>
<protein>
    <recommendedName>
        <fullName evidence="6">Small-conductance mechanosensitive channel</fullName>
    </recommendedName>
</protein>
<dbReference type="InterPro" id="IPR006685">
    <property type="entry name" value="MscS_channel_2nd"/>
</dbReference>
<name>A0ABS8CN27_9RHOB</name>
<dbReference type="InterPro" id="IPR023408">
    <property type="entry name" value="MscS_beta-dom_sf"/>
</dbReference>
<evidence type="ECO:0000256" key="3">
    <source>
        <dbReference type="ARBA" id="ARBA00022692"/>
    </source>
</evidence>
<feature type="transmembrane region" description="Helical" evidence="6">
    <location>
        <begin position="80"/>
        <end position="98"/>
    </location>
</feature>
<reference evidence="8 9" key="1">
    <citation type="submission" date="2020-07" db="EMBL/GenBank/DDBJ databases">
        <title>Pseudogemmobacter sp. nov., isolated from poultry manure in Taiwan.</title>
        <authorList>
            <person name="Lin S.-Y."/>
            <person name="Tang Y.-S."/>
            <person name="Young C.-C."/>
        </authorList>
    </citation>
    <scope>NUCLEOTIDE SEQUENCE [LARGE SCALE GENOMIC DNA]</scope>
    <source>
        <strain evidence="8 9">CC-YST710</strain>
    </source>
</reference>
<dbReference type="Gene3D" id="2.30.30.60">
    <property type="match status" value="1"/>
</dbReference>
<evidence type="ECO:0000259" key="7">
    <source>
        <dbReference type="Pfam" id="PF00924"/>
    </source>
</evidence>
<dbReference type="InterPro" id="IPR010920">
    <property type="entry name" value="LSM_dom_sf"/>
</dbReference>
<evidence type="ECO:0000256" key="1">
    <source>
        <dbReference type="ARBA" id="ARBA00004651"/>
    </source>
</evidence>
<keyword evidence="4 6" id="KW-1133">Transmembrane helix</keyword>
<dbReference type="SUPFAM" id="SSF82689">
    <property type="entry name" value="Mechanosensitive channel protein MscS (YggB), C-terminal domain"/>
    <property type="match status" value="1"/>
</dbReference>